<comment type="caution">
    <text evidence="1">The sequence shown here is derived from an EMBL/GenBank/DDBJ whole genome shotgun (WGS) entry which is preliminary data.</text>
</comment>
<keyword evidence="2" id="KW-1185">Reference proteome</keyword>
<reference evidence="1 2" key="1">
    <citation type="submission" date="2018-03" db="EMBL/GenBank/DDBJ databases">
        <title>Genomic Encyclopedia of Archaeal and Bacterial Type Strains, Phase II (KMG-II): from individual species to whole genera.</title>
        <authorList>
            <person name="Goeker M."/>
        </authorList>
    </citation>
    <scope>NUCLEOTIDE SEQUENCE [LARGE SCALE GENOMIC DNA]</scope>
    <source>
        <strain evidence="1 2">DSM 17586</strain>
    </source>
</reference>
<sequence length="108" mass="12379">ILNSVENERRCFAIEHLFFGGDFTTLSWCPGSLGHYIQTHAKLGQCLIEIFSQGPMRTLKLCFRNIFRLHMQVSHFGVESVLESEARRLSAPRMINSVASYSRSLWCV</sequence>
<feature type="non-terminal residue" evidence="1">
    <location>
        <position position="1"/>
    </location>
</feature>
<protein>
    <submittedName>
        <fullName evidence="1">Uncharacterized protein</fullName>
    </submittedName>
</protein>
<gene>
    <name evidence="1" type="ORF">CLV44_11497</name>
</gene>
<dbReference type="EMBL" id="PYGI01000014">
    <property type="protein sequence ID" value="PSL13100.1"/>
    <property type="molecule type" value="Genomic_DNA"/>
</dbReference>
<evidence type="ECO:0000313" key="2">
    <source>
        <dbReference type="Proteomes" id="UP000242133"/>
    </source>
</evidence>
<dbReference type="AlphaFoldDB" id="A0A2P8EUE7"/>
<accession>A0A2P8EUE7</accession>
<evidence type="ECO:0000313" key="1">
    <source>
        <dbReference type="EMBL" id="PSL13100.1"/>
    </source>
</evidence>
<organism evidence="1 2">
    <name type="scientific">Marinobacterium halophilum</name>
    <dbReference type="NCBI Taxonomy" id="267374"/>
    <lineage>
        <taxon>Bacteria</taxon>
        <taxon>Pseudomonadati</taxon>
        <taxon>Pseudomonadota</taxon>
        <taxon>Gammaproteobacteria</taxon>
        <taxon>Oceanospirillales</taxon>
        <taxon>Oceanospirillaceae</taxon>
        <taxon>Marinobacterium</taxon>
    </lineage>
</organism>
<dbReference type="Proteomes" id="UP000242133">
    <property type="component" value="Unassembled WGS sequence"/>
</dbReference>
<proteinExistence type="predicted"/>
<name>A0A2P8EUE7_9GAMM</name>